<organism evidence="3 4">
    <name type="scientific">Oceanibacterium hippocampi</name>
    <dbReference type="NCBI Taxonomy" id="745714"/>
    <lineage>
        <taxon>Bacteria</taxon>
        <taxon>Pseudomonadati</taxon>
        <taxon>Pseudomonadota</taxon>
        <taxon>Alphaproteobacteria</taxon>
        <taxon>Sneathiellales</taxon>
        <taxon>Sneathiellaceae</taxon>
        <taxon>Oceanibacterium</taxon>
    </lineage>
</organism>
<dbReference type="RefSeq" id="WP_176244899.1">
    <property type="nucleotide sequence ID" value="NZ_FWFR01000001.1"/>
</dbReference>
<feature type="chain" id="PRO_5013096844" description="Ysc84 actin-binding domain-containing protein" evidence="1">
    <location>
        <begin position="25"/>
        <end position="225"/>
    </location>
</feature>
<dbReference type="InterPro" id="IPR051702">
    <property type="entry name" value="SH3_domain_YSC84-like"/>
</dbReference>
<protein>
    <recommendedName>
        <fullName evidence="2">Ysc84 actin-binding domain-containing protein</fullName>
    </recommendedName>
</protein>
<proteinExistence type="predicted"/>
<dbReference type="Pfam" id="PF04366">
    <property type="entry name" value="Ysc84"/>
    <property type="match status" value="1"/>
</dbReference>
<evidence type="ECO:0000259" key="2">
    <source>
        <dbReference type="Pfam" id="PF04366"/>
    </source>
</evidence>
<dbReference type="Proteomes" id="UP000193200">
    <property type="component" value="Unassembled WGS sequence"/>
</dbReference>
<dbReference type="InterPro" id="IPR007461">
    <property type="entry name" value="Ysc84_actin-binding"/>
</dbReference>
<evidence type="ECO:0000313" key="3">
    <source>
        <dbReference type="EMBL" id="SLN21315.1"/>
    </source>
</evidence>
<evidence type="ECO:0000313" key="4">
    <source>
        <dbReference type="Proteomes" id="UP000193200"/>
    </source>
</evidence>
<accession>A0A1Y5RN15</accession>
<dbReference type="AlphaFoldDB" id="A0A1Y5RN15"/>
<dbReference type="PANTHER" id="PTHR15629">
    <property type="entry name" value="SH3YL1 PROTEIN"/>
    <property type="match status" value="1"/>
</dbReference>
<gene>
    <name evidence="3" type="ORF">OCH7691_00539</name>
</gene>
<evidence type="ECO:0000256" key="1">
    <source>
        <dbReference type="SAM" id="SignalP"/>
    </source>
</evidence>
<reference evidence="3 4" key="1">
    <citation type="submission" date="2017-03" db="EMBL/GenBank/DDBJ databases">
        <authorList>
            <person name="Afonso C.L."/>
            <person name="Miller P.J."/>
            <person name="Scott M.A."/>
            <person name="Spackman E."/>
            <person name="Goraichik I."/>
            <person name="Dimitrov K.M."/>
            <person name="Suarez D.L."/>
            <person name="Swayne D.E."/>
        </authorList>
    </citation>
    <scope>NUCLEOTIDE SEQUENCE [LARGE SCALE GENOMIC DNA]</scope>
    <source>
        <strain evidence="3 4">CECT 7691</strain>
    </source>
</reference>
<dbReference type="PANTHER" id="PTHR15629:SF2">
    <property type="entry name" value="SH3 DOMAIN-CONTAINING YSC84-LIKE PROTEIN 1"/>
    <property type="match status" value="1"/>
</dbReference>
<keyword evidence="1" id="KW-0732">Signal</keyword>
<keyword evidence="4" id="KW-1185">Reference proteome</keyword>
<dbReference type="GO" id="GO:0035091">
    <property type="term" value="F:phosphatidylinositol binding"/>
    <property type="evidence" value="ECO:0007669"/>
    <property type="project" value="TreeGrafter"/>
</dbReference>
<sequence length="225" mass="23147">MLRALTTAIAAMAVLISGAISAQANDQQVLIDQSKATMESLAGQSDLEGMRILLKQAKGVLIVPQLLKAGFIIGGEGGSGVLLARQADGSWSAPAFYTLGAASLGLQIGAEAKEVVLLIMNTEALNAVINNQVKLGADASVAVGPVGKNVEAATTTNLNADIYSYARAKGLFGGVSVEGAVIAARDKWNQAYYGQAVTTGDIVARGKVDAEGTKALRMTVRNSEL</sequence>
<dbReference type="EMBL" id="FWFR01000001">
    <property type="protein sequence ID" value="SLN21315.1"/>
    <property type="molecule type" value="Genomic_DNA"/>
</dbReference>
<feature type="domain" description="Ysc84 actin-binding" evidence="2">
    <location>
        <begin position="101"/>
        <end position="220"/>
    </location>
</feature>
<name>A0A1Y5RN15_9PROT</name>
<dbReference type="InParanoid" id="A0A1Y5RN15"/>
<dbReference type="CDD" id="cd11524">
    <property type="entry name" value="SYLF"/>
    <property type="match status" value="1"/>
</dbReference>
<feature type="signal peptide" evidence="1">
    <location>
        <begin position="1"/>
        <end position="24"/>
    </location>
</feature>